<dbReference type="Pfam" id="PF17323">
    <property type="entry name" value="ToxS"/>
    <property type="match status" value="1"/>
</dbReference>
<dbReference type="EMBL" id="CP045699">
    <property type="protein sequence ID" value="QGA65325.1"/>
    <property type="molecule type" value="Genomic_DNA"/>
</dbReference>
<protein>
    <recommendedName>
        <fullName evidence="3">Transmembrane regulatory protein ToxS</fullName>
    </recommendedName>
</protein>
<dbReference type="GO" id="GO:0016020">
    <property type="term" value="C:membrane"/>
    <property type="evidence" value="ECO:0007669"/>
    <property type="project" value="InterPro"/>
</dbReference>
<evidence type="ECO:0008006" key="3">
    <source>
        <dbReference type="Google" id="ProtNLM"/>
    </source>
</evidence>
<dbReference type="Proteomes" id="UP000348942">
    <property type="component" value="Chromosome 1"/>
</dbReference>
<evidence type="ECO:0000313" key="1">
    <source>
        <dbReference type="EMBL" id="QGA65325.1"/>
    </source>
</evidence>
<organism evidence="1 2">
    <name type="scientific">Vibrio algicola</name>
    <dbReference type="NCBI Taxonomy" id="2662262"/>
    <lineage>
        <taxon>Bacteria</taxon>
        <taxon>Pseudomonadati</taxon>
        <taxon>Pseudomonadota</taxon>
        <taxon>Gammaproteobacteria</taxon>
        <taxon>Vibrionales</taxon>
        <taxon>Vibrionaceae</taxon>
        <taxon>Vibrio</taxon>
    </lineage>
</organism>
<dbReference type="InterPro" id="IPR035288">
    <property type="entry name" value="ToxS"/>
</dbReference>
<proteinExistence type="predicted"/>
<keyword evidence="2" id="KW-1185">Reference proteome</keyword>
<accession>A0A5Q0THD0</accession>
<dbReference type="AlphaFoldDB" id="A0A5Q0THD0"/>
<dbReference type="RefSeq" id="WP_153447474.1">
    <property type="nucleotide sequence ID" value="NZ_CP045699.1"/>
</dbReference>
<evidence type="ECO:0000313" key="2">
    <source>
        <dbReference type="Proteomes" id="UP000348942"/>
    </source>
</evidence>
<name>A0A5Q0THD0_9VIBR</name>
<reference evidence="1 2" key="1">
    <citation type="submission" date="2019-10" db="EMBL/GenBank/DDBJ databases">
        <title>Vibrio sp. nov., isolated from Coralline algae surface.</title>
        <authorList>
            <person name="Geng Y."/>
            <person name="Zhang X."/>
        </authorList>
    </citation>
    <scope>NUCLEOTIDE SEQUENCE [LARGE SCALE GENOMIC DNA]</scope>
    <source>
        <strain evidence="1 2">SM1977</strain>
    </source>
</reference>
<sequence length="168" mass="19166">MKKIITTVALASSIIFSGWVYWHSDFKLKKVLISREWQSTLVAHMSEWNKSHIVDKAKIISNVKYLPNGTYLKISSLNLYSKKFKQPIELNISESGQWELSDHYIIITPEVFKDTSTAITAGLSKPQLTHIKQLFKVSSQQSRKIDVINDNALLLTTLEHGSTILYSQ</sequence>
<gene>
    <name evidence="1" type="ORF">GFB47_07780</name>
</gene>